<dbReference type="CDD" id="cd06261">
    <property type="entry name" value="TM_PBP2"/>
    <property type="match status" value="1"/>
</dbReference>
<dbReference type="PROSITE" id="PS50928">
    <property type="entry name" value="ABC_TM1"/>
    <property type="match status" value="1"/>
</dbReference>
<organism evidence="9 10">
    <name type="scientific">Ktedonospora formicarum</name>
    <dbReference type="NCBI Taxonomy" id="2778364"/>
    <lineage>
        <taxon>Bacteria</taxon>
        <taxon>Bacillati</taxon>
        <taxon>Chloroflexota</taxon>
        <taxon>Ktedonobacteria</taxon>
        <taxon>Ktedonobacterales</taxon>
        <taxon>Ktedonobacteraceae</taxon>
        <taxon>Ktedonospora</taxon>
    </lineage>
</organism>
<dbReference type="InterPro" id="IPR000515">
    <property type="entry name" value="MetI-like"/>
</dbReference>
<dbReference type="RefSeq" id="WP_220198416.1">
    <property type="nucleotide sequence ID" value="NZ_BNJF01000005.1"/>
</dbReference>
<dbReference type="SUPFAM" id="SSF161098">
    <property type="entry name" value="MetI-like"/>
    <property type="match status" value="1"/>
</dbReference>
<evidence type="ECO:0000313" key="10">
    <source>
        <dbReference type="Proteomes" id="UP000612362"/>
    </source>
</evidence>
<dbReference type="InterPro" id="IPR035906">
    <property type="entry name" value="MetI-like_sf"/>
</dbReference>
<dbReference type="Pfam" id="PF00528">
    <property type="entry name" value="BPD_transp_1"/>
    <property type="match status" value="1"/>
</dbReference>
<dbReference type="Proteomes" id="UP000612362">
    <property type="component" value="Unassembled WGS sequence"/>
</dbReference>
<keyword evidence="4 7" id="KW-0812">Transmembrane</keyword>
<evidence type="ECO:0000256" key="6">
    <source>
        <dbReference type="ARBA" id="ARBA00023136"/>
    </source>
</evidence>
<comment type="subcellular location">
    <subcellularLocation>
        <location evidence="1 7">Cell membrane</location>
        <topology evidence="1 7">Multi-pass membrane protein</topology>
    </subcellularLocation>
</comment>
<evidence type="ECO:0000256" key="4">
    <source>
        <dbReference type="ARBA" id="ARBA00022692"/>
    </source>
</evidence>
<feature type="transmembrane region" description="Helical" evidence="7">
    <location>
        <begin position="157"/>
        <end position="174"/>
    </location>
</feature>
<evidence type="ECO:0000259" key="8">
    <source>
        <dbReference type="PROSITE" id="PS50928"/>
    </source>
</evidence>
<evidence type="ECO:0000313" key="9">
    <source>
        <dbReference type="EMBL" id="GHO49273.1"/>
    </source>
</evidence>
<reference evidence="9" key="1">
    <citation type="submission" date="2020-10" db="EMBL/GenBank/DDBJ databases">
        <title>Taxonomic study of unclassified bacteria belonging to the class Ktedonobacteria.</title>
        <authorList>
            <person name="Yabe S."/>
            <person name="Wang C.M."/>
            <person name="Zheng Y."/>
            <person name="Sakai Y."/>
            <person name="Cavaletti L."/>
            <person name="Monciardini P."/>
            <person name="Donadio S."/>
        </authorList>
    </citation>
    <scope>NUCLEOTIDE SEQUENCE</scope>
    <source>
        <strain evidence="9">SOSP1-1</strain>
    </source>
</reference>
<dbReference type="GO" id="GO:0055085">
    <property type="term" value="P:transmembrane transport"/>
    <property type="evidence" value="ECO:0007669"/>
    <property type="project" value="InterPro"/>
</dbReference>
<feature type="transmembrane region" description="Helical" evidence="7">
    <location>
        <begin position="124"/>
        <end position="145"/>
    </location>
</feature>
<dbReference type="PANTHER" id="PTHR43744:SF12">
    <property type="entry name" value="ABC TRANSPORTER PERMEASE PROTEIN MG189-RELATED"/>
    <property type="match status" value="1"/>
</dbReference>
<keyword evidence="3" id="KW-1003">Cell membrane</keyword>
<dbReference type="EMBL" id="BNJF01000005">
    <property type="protein sequence ID" value="GHO49273.1"/>
    <property type="molecule type" value="Genomic_DNA"/>
</dbReference>
<keyword evidence="5 7" id="KW-1133">Transmembrane helix</keyword>
<protein>
    <submittedName>
        <fullName evidence="9">Sugar ABC transporter permease</fullName>
    </submittedName>
</protein>
<dbReference type="PANTHER" id="PTHR43744">
    <property type="entry name" value="ABC TRANSPORTER PERMEASE PROTEIN MG189-RELATED-RELATED"/>
    <property type="match status" value="1"/>
</dbReference>
<evidence type="ECO:0000256" key="7">
    <source>
        <dbReference type="RuleBase" id="RU363032"/>
    </source>
</evidence>
<keyword evidence="2 7" id="KW-0813">Transport</keyword>
<evidence type="ECO:0000256" key="2">
    <source>
        <dbReference type="ARBA" id="ARBA00022448"/>
    </source>
</evidence>
<proteinExistence type="inferred from homology"/>
<accession>A0A8J3MX21</accession>
<feature type="transmembrane region" description="Helical" evidence="7">
    <location>
        <begin position="88"/>
        <end position="112"/>
    </location>
</feature>
<feature type="transmembrane region" description="Helical" evidence="7">
    <location>
        <begin position="254"/>
        <end position="278"/>
    </location>
</feature>
<keyword evidence="6 7" id="KW-0472">Membrane</keyword>
<feature type="domain" description="ABC transmembrane type-1" evidence="8">
    <location>
        <begin position="89"/>
        <end position="278"/>
    </location>
</feature>
<gene>
    <name evidence="9" type="ORF">KSX_74360</name>
</gene>
<keyword evidence="10" id="KW-1185">Reference proteome</keyword>
<sequence>MAIQALKQPSINSQATTNQRTRRKIANGAAFVLLIILAIIWLLPVLWAIDTSLKPEGETTAIPISWLASHFTLDAYISTFATSNLPQWYFNSILTSAIISVVTVILASLTAFAFSRISFRGKNILFWVILAGIMIPGQILIVPLFTQMQAFGLVDTYWGVILPQIASPLAVFIFKQYFDGIPSELEDAAVMDGASLLRIYWQIWMPLARPAIAAVAIFAFVLSWNNFLWPFIVVTGNDMMTVPVGLSTVQTSFGIRYAQIMATAVLGGIPVLIVFLFFQRQIVQGIAGTGLKG</sequence>
<evidence type="ECO:0000256" key="3">
    <source>
        <dbReference type="ARBA" id="ARBA00022475"/>
    </source>
</evidence>
<dbReference type="AlphaFoldDB" id="A0A8J3MX21"/>
<feature type="transmembrane region" description="Helical" evidence="7">
    <location>
        <begin position="29"/>
        <end position="49"/>
    </location>
</feature>
<name>A0A8J3MX21_9CHLR</name>
<comment type="caution">
    <text evidence="9">The sequence shown here is derived from an EMBL/GenBank/DDBJ whole genome shotgun (WGS) entry which is preliminary data.</text>
</comment>
<evidence type="ECO:0000256" key="5">
    <source>
        <dbReference type="ARBA" id="ARBA00022989"/>
    </source>
</evidence>
<dbReference type="GO" id="GO:0005886">
    <property type="term" value="C:plasma membrane"/>
    <property type="evidence" value="ECO:0007669"/>
    <property type="project" value="UniProtKB-SubCell"/>
</dbReference>
<comment type="similarity">
    <text evidence="7">Belongs to the binding-protein-dependent transport system permease family.</text>
</comment>
<dbReference type="Gene3D" id="1.10.3720.10">
    <property type="entry name" value="MetI-like"/>
    <property type="match status" value="1"/>
</dbReference>
<feature type="transmembrane region" description="Helical" evidence="7">
    <location>
        <begin position="211"/>
        <end position="234"/>
    </location>
</feature>
<evidence type="ECO:0000256" key="1">
    <source>
        <dbReference type="ARBA" id="ARBA00004651"/>
    </source>
</evidence>